<dbReference type="InterPro" id="IPR037473">
    <property type="entry name" value="Lcp-like"/>
</dbReference>
<dbReference type="AlphaFoldDB" id="A0A2K4Y8R5"/>
<evidence type="ECO:0000313" key="3">
    <source>
        <dbReference type="Proteomes" id="UP000236318"/>
    </source>
</evidence>
<accession>A0A2K4Y8R5</accession>
<name>A0A2K4Y8R5_9MYCO</name>
<dbReference type="PANTHER" id="PTHR37539">
    <property type="entry name" value="SECRETED PROTEIN-RELATED"/>
    <property type="match status" value="1"/>
</dbReference>
<dbReference type="InterPro" id="IPR018713">
    <property type="entry name" value="MPAB/Lcp_cat_dom"/>
</dbReference>
<proteinExistence type="predicted"/>
<dbReference type="EMBL" id="FXEG02000002">
    <property type="protein sequence ID" value="SOX53186.1"/>
    <property type="molecule type" value="Genomic_DNA"/>
</dbReference>
<dbReference type="Proteomes" id="UP000236318">
    <property type="component" value="Unassembled WGS sequence"/>
</dbReference>
<evidence type="ECO:0000313" key="2">
    <source>
        <dbReference type="EMBL" id="SOX53186.1"/>
    </source>
</evidence>
<protein>
    <submittedName>
        <fullName evidence="2">DUF2236 domain-containing protein</fullName>
    </submittedName>
</protein>
<dbReference type="GO" id="GO:0016491">
    <property type="term" value="F:oxidoreductase activity"/>
    <property type="evidence" value="ECO:0007669"/>
    <property type="project" value="InterPro"/>
</dbReference>
<evidence type="ECO:0000259" key="1">
    <source>
        <dbReference type="Pfam" id="PF09995"/>
    </source>
</evidence>
<dbReference type="PANTHER" id="PTHR37539:SF1">
    <property type="entry name" value="ER-BOUND OXYGENASE MPAB_MPAB'_RUBBER OXYGENASE CATALYTIC DOMAIN-CONTAINING PROTEIN"/>
    <property type="match status" value="1"/>
</dbReference>
<sequence>MSRAIGDSGLTNAKLNAMRKQGDPVADRAVDAVFEDGGVSEVNALLHKLVRVDQPVPAELPEAVQRYLEDTVDLPEWADMDKIARGQKLFETMGLQITLCLFCASLPSAYAAAKAVKVLYLTAQLDTNARRRVMETAQFLFDVLNPGGLDENGVGRRTIQKIRLMHAAVRRLIQERSQQQPNLWRRHWGTPINQEDLAATLLVFWFVVGEPMDHLGTPVLAEDKDAYLHLWNVIGHQLGVRDELLVFDVAEADALIDLIRRRQFRASPEGQDMTRALLLLLDQLTPGHTFDKTIPPLIRHLIGDKTADLLLVPRSNLGGDVRRIQCITNWFFVRVFGNPGKSDSERYGFVSDIVRPFTGELLREMFKLERGGERAQFALPDHLARSWELSK</sequence>
<gene>
    <name evidence="2" type="ORF">MAAFP003_1856</name>
</gene>
<reference evidence="2" key="1">
    <citation type="submission" date="2018-01" db="EMBL/GenBank/DDBJ databases">
        <authorList>
            <consortium name="Urmite Genomes"/>
        </authorList>
    </citation>
    <scope>NUCLEOTIDE SEQUENCE [LARGE SCALE GENOMIC DNA]</scope>
    <source>
        <strain evidence="2">AFP003</strain>
    </source>
</reference>
<dbReference type="Pfam" id="PF09995">
    <property type="entry name" value="MPAB_Lcp_cat"/>
    <property type="match status" value="1"/>
</dbReference>
<keyword evidence="3" id="KW-1185">Reference proteome</keyword>
<feature type="domain" description="ER-bound oxygenase mpaB/mpaB'/Rubber oxygenase catalytic" evidence="1">
    <location>
        <begin position="124"/>
        <end position="313"/>
    </location>
</feature>
<organism evidence="2 3">
    <name type="scientific">Mycobacterium ahvazicum</name>
    <dbReference type="NCBI Taxonomy" id="1964395"/>
    <lineage>
        <taxon>Bacteria</taxon>
        <taxon>Bacillati</taxon>
        <taxon>Actinomycetota</taxon>
        <taxon>Actinomycetes</taxon>
        <taxon>Mycobacteriales</taxon>
        <taxon>Mycobacteriaceae</taxon>
        <taxon>Mycobacterium</taxon>
        <taxon>Mycobacterium simiae complex</taxon>
    </lineage>
</organism>
<comment type="caution">
    <text evidence="2">The sequence shown here is derived from an EMBL/GenBank/DDBJ whole genome shotgun (WGS) entry which is preliminary data.</text>
</comment>